<dbReference type="EnsemblMetazoa" id="AALFPA23_006398.R8304">
    <property type="protein sequence ID" value="AALFPA23_006398.P8304"/>
    <property type="gene ID" value="AALFPA23_006398"/>
</dbReference>
<accession>A0ABM1Y742</accession>
<dbReference type="InterPro" id="IPR036875">
    <property type="entry name" value="Znf_CCHC_sf"/>
</dbReference>
<reference evidence="4" key="1">
    <citation type="journal article" date="2015" name="Proc. Natl. Acad. Sci. U.S.A.">
        <title>Genome sequence of the Asian Tiger mosquito, Aedes albopictus, reveals insights into its biology, genetics, and evolution.</title>
        <authorList>
            <person name="Chen X.G."/>
            <person name="Jiang X."/>
            <person name="Gu J."/>
            <person name="Xu M."/>
            <person name="Wu Y."/>
            <person name="Deng Y."/>
            <person name="Zhang C."/>
            <person name="Bonizzoni M."/>
            <person name="Dermauw W."/>
            <person name="Vontas J."/>
            <person name="Armbruster P."/>
            <person name="Huang X."/>
            <person name="Yang Y."/>
            <person name="Zhang H."/>
            <person name="He W."/>
            <person name="Peng H."/>
            <person name="Liu Y."/>
            <person name="Wu K."/>
            <person name="Chen J."/>
            <person name="Lirakis M."/>
            <person name="Topalis P."/>
            <person name="Van Leeuwen T."/>
            <person name="Hall A.B."/>
            <person name="Jiang X."/>
            <person name="Thorpe C."/>
            <person name="Mueller R.L."/>
            <person name="Sun C."/>
            <person name="Waterhouse R.M."/>
            <person name="Yan G."/>
            <person name="Tu Z.J."/>
            <person name="Fang X."/>
            <person name="James A.A."/>
        </authorList>
    </citation>
    <scope>NUCLEOTIDE SEQUENCE [LARGE SCALE GENOMIC DNA]</scope>
    <source>
        <strain evidence="4">Foshan</strain>
    </source>
</reference>
<dbReference type="SUPFAM" id="SSF57756">
    <property type="entry name" value="Retrovirus zinc finger-like domains"/>
    <property type="match status" value="1"/>
</dbReference>
<feature type="region of interest" description="Disordered" evidence="1">
    <location>
        <begin position="211"/>
        <end position="251"/>
    </location>
</feature>
<feature type="domain" description="Retrotransposon gag" evidence="2">
    <location>
        <begin position="347"/>
        <end position="410"/>
    </location>
</feature>
<feature type="compositionally biased region" description="Polar residues" evidence="1">
    <location>
        <begin position="211"/>
        <end position="227"/>
    </location>
</feature>
<dbReference type="PANTHER" id="PTHR33223">
    <property type="entry name" value="CCHC-TYPE DOMAIN-CONTAINING PROTEIN"/>
    <property type="match status" value="1"/>
</dbReference>
<dbReference type="RefSeq" id="XP_029712669.2">
    <property type="nucleotide sequence ID" value="XM_029856809.2"/>
</dbReference>
<dbReference type="InterPro" id="IPR005162">
    <property type="entry name" value="Retrotrans_gag_dom"/>
</dbReference>
<keyword evidence="4" id="KW-1185">Reference proteome</keyword>
<feature type="region of interest" description="Disordered" evidence="1">
    <location>
        <begin position="469"/>
        <end position="505"/>
    </location>
</feature>
<dbReference type="Pfam" id="PF03732">
    <property type="entry name" value="Retrotrans_gag"/>
    <property type="match status" value="1"/>
</dbReference>
<dbReference type="EnsemblMetazoa" id="AALFPA23_006398.R8305">
    <property type="protein sequence ID" value="AALFPA23_006398.P8305"/>
    <property type="gene ID" value="AALFPA23_006398"/>
</dbReference>
<dbReference type="Gene3D" id="4.10.60.10">
    <property type="entry name" value="Zinc finger, CCHC-type"/>
    <property type="match status" value="1"/>
</dbReference>
<evidence type="ECO:0000313" key="4">
    <source>
        <dbReference type="Proteomes" id="UP000069940"/>
    </source>
</evidence>
<protein>
    <recommendedName>
        <fullName evidence="2">Retrotransposon gag domain-containing protein</fullName>
    </recommendedName>
</protein>
<dbReference type="Proteomes" id="UP000069940">
    <property type="component" value="Unassembled WGS sequence"/>
</dbReference>
<dbReference type="EnsemblMetazoa" id="AALFPA23_014634.R21254">
    <property type="protein sequence ID" value="AALFPA23_014634.P21254"/>
    <property type="gene ID" value="AALFPA23_014634"/>
</dbReference>
<dbReference type="RefSeq" id="XP_062705465.1">
    <property type="nucleotide sequence ID" value="XM_062849481.1"/>
</dbReference>
<evidence type="ECO:0000313" key="3">
    <source>
        <dbReference type="EnsemblMetazoa" id="AALFPA23_006398.P8305"/>
    </source>
</evidence>
<proteinExistence type="predicted"/>
<dbReference type="RefSeq" id="XP_062705466.1">
    <property type="nucleotide sequence ID" value="XM_062849482.1"/>
</dbReference>
<evidence type="ECO:0000256" key="1">
    <source>
        <dbReference type="SAM" id="MobiDB-lite"/>
    </source>
</evidence>
<feature type="region of interest" description="Disordered" evidence="1">
    <location>
        <begin position="156"/>
        <end position="178"/>
    </location>
</feature>
<evidence type="ECO:0000259" key="2">
    <source>
        <dbReference type="Pfam" id="PF03732"/>
    </source>
</evidence>
<name>A0ABM1Y742_AEDAL</name>
<dbReference type="GeneID" id="115260987"/>
<dbReference type="PANTHER" id="PTHR33223:SF6">
    <property type="entry name" value="CCHC-TYPE DOMAIN-CONTAINING PROTEIN"/>
    <property type="match status" value="1"/>
</dbReference>
<reference evidence="3" key="2">
    <citation type="submission" date="2025-05" db="UniProtKB">
        <authorList>
            <consortium name="EnsemblMetazoa"/>
        </authorList>
    </citation>
    <scope>IDENTIFICATION</scope>
    <source>
        <strain evidence="3">Foshan</strain>
    </source>
</reference>
<sequence length="653" mass="74684">MCNMEVQYLLEEELEFELKLRGVKNPSNLQHEEQITQLQQLIEKEIKNQNAPSTASHIISDVDHIYQCQAKLNPLFKAIEQALRQGTVEEIKMNRSRLNHYRWRLSLITDSLITANANKSIARIESYLIRADEILRRNTPGDKDILPSDLRELNRIKNNETTESEVHEGATASVENGEPHNLQLQIQETQAQLARQQEQLDRIINMLSTANVAGSPKSARSTPQSTGAVHRQFPRNTSSPEHQRTRPPAPNVMPNMDNQQGFVDQGMPPNLVNEMFRFFVNQNSQNRGQPASPNQNQFTQRCSQPVHKWPFQYSGSANTIQLGEFLSQVHTYADTEGVDERTLVRSIKHLLKGRALQWYSRTYQSFRTWNDFKTLIKREFLPPNYSEIIKQDLYLRFQGPTETFSNFYRDLLAVFEIVEPPMLETEKLFILKSHLNTDFIPIATASRAETVEDLVTVCRDFEVSRSYSMRNRSSTGARPTSTKNENFQQPRSSYPSLGQPQPNIRTNFGRQQVNLVSEDIPPQTGDFIPTSVQREIDHLELALHEQDPANSVEEVNALQSQTNWNRPVSGRTQTNNISNNQGNQSNPVACWQCEMPGHTYPNCPNPKTFLFCFTCGKKGCTTRSCDSCVSRWRQLTSEITRMPSGNAGRESSR</sequence>
<dbReference type="RefSeq" id="XP_062705464.1">
    <property type="nucleotide sequence ID" value="XM_062849480.1"/>
</dbReference>
<feature type="compositionally biased region" description="Basic and acidic residues" evidence="1">
    <location>
        <begin position="156"/>
        <end position="168"/>
    </location>
</feature>
<organism evidence="3 4">
    <name type="scientific">Aedes albopictus</name>
    <name type="common">Asian tiger mosquito</name>
    <name type="synonym">Stegomyia albopicta</name>
    <dbReference type="NCBI Taxonomy" id="7160"/>
    <lineage>
        <taxon>Eukaryota</taxon>
        <taxon>Metazoa</taxon>
        <taxon>Ecdysozoa</taxon>
        <taxon>Arthropoda</taxon>
        <taxon>Hexapoda</taxon>
        <taxon>Insecta</taxon>
        <taxon>Pterygota</taxon>
        <taxon>Neoptera</taxon>
        <taxon>Endopterygota</taxon>
        <taxon>Diptera</taxon>
        <taxon>Nematocera</taxon>
        <taxon>Culicoidea</taxon>
        <taxon>Culicidae</taxon>
        <taxon>Culicinae</taxon>
        <taxon>Aedini</taxon>
        <taxon>Aedes</taxon>
        <taxon>Stegomyia</taxon>
    </lineage>
</organism>
<dbReference type="EnsemblMetazoa" id="AALFPA23_006398.R8306">
    <property type="protein sequence ID" value="AALFPA23_006398.P8306"/>
    <property type="gene ID" value="AALFPA23_006398"/>
</dbReference>
<dbReference type="GeneID" id="115257342"/>